<sequence length="163" mass="18584">MYRRRFVREAPAETRCNWQLRCTAFLACTWVVSAHVDSTFHTAPKPSSAAAAELHHKWSTADVVRDLQHIKEDVAKIIQLQSTGELSTEEMYFYYFRMHDFDDNNLLDGHELKAAMLHTLAHRPGTEEQSVPEESIASYVDAALKSDANHDGFISYPEIRAAM</sequence>
<evidence type="ECO:0000313" key="2">
    <source>
        <dbReference type="Proteomes" id="UP000821865"/>
    </source>
</evidence>
<keyword evidence="2" id="KW-1185">Reference proteome</keyword>
<dbReference type="Proteomes" id="UP000821865">
    <property type="component" value="Chromosome 8"/>
</dbReference>
<organism evidence="1 2">
    <name type="scientific">Dermacentor silvarum</name>
    <name type="common">Tick</name>
    <dbReference type="NCBI Taxonomy" id="543639"/>
    <lineage>
        <taxon>Eukaryota</taxon>
        <taxon>Metazoa</taxon>
        <taxon>Ecdysozoa</taxon>
        <taxon>Arthropoda</taxon>
        <taxon>Chelicerata</taxon>
        <taxon>Arachnida</taxon>
        <taxon>Acari</taxon>
        <taxon>Parasitiformes</taxon>
        <taxon>Ixodida</taxon>
        <taxon>Ixodoidea</taxon>
        <taxon>Ixodidae</taxon>
        <taxon>Rhipicephalinae</taxon>
        <taxon>Dermacentor</taxon>
    </lineage>
</organism>
<gene>
    <name evidence="1" type="ORF">HPB49_023165</name>
</gene>
<protein>
    <submittedName>
        <fullName evidence="1">Uncharacterized protein</fullName>
    </submittedName>
</protein>
<comment type="caution">
    <text evidence="1">The sequence shown here is derived from an EMBL/GenBank/DDBJ whole genome shotgun (WGS) entry which is preliminary data.</text>
</comment>
<evidence type="ECO:0000313" key="1">
    <source>
        <dbReference type="EMBL" id="KAH7938390.1"/>
    </source>
</evidence>
<dbReference type="EMBL" id="CM023477">
    <property type="protein sequence ID" value="KAH7938390.1"/>
    <property type="molecule type" value="Genomic_DNA"/>
</dbReference>
<reference evidence="1" key="1">
    <citation type="submission" date="2020-05" db="EMBL/GenBank/DDBJ databases">
        <title>Large-scale comparative analyses of tick genomes elucidate their genetic diversity and vector capacities.</title>
        <authorList>
            <person name="Jia N."/>
            <person name="Wang J."/>
            <person name="Shi W."/>
            <person name="Du L."/>
            <person name="Sun Y."/>
            <person name="Zhan W."/>
            <person name="Jiang J."/>
            <person name="Wang Q."/>
            <person name="Zhang B."/>
            <person name="Ji P."/>
            <person name="Sakyi L.B."/>
            <person name="Cui X."/>
            <person name="Yuan T."/>
            <person name="Jiang B."/>
            <person name="Yang W."/>
            <person name="Lam T.T.-Y."/>
            <person name="Chang Q."/>
            <person name="Ding S."/>
            <person name="Wang X."/>
            <person name="Zhu J."/>
            <person name="Ruan X."/>
            <person name="Zhao L."/>
            <person name="Wei J."/>
            <person name="Que T."/>
            <person name="Du C."/>
            <person name="Cheng J."/>
            <person name="Dai P."/>
            <person name="Han X."/>
            <person name="Huang E."/>
            <person name="Gao Y."/>
            <person name="Liu J."/>
            <person name="Shao H."/>
            <person name="Ye R."/>
            <person name="Li L."/>
            <person name="Wei W."/>
            <person name="Wang X."/>
            <person name="Wang C."/>
            <person name="Yang T."/>
            <person name="Huo Q."/>
            <person name="Li W."/>
            <person name="Guo W."/>
            <person name="Chen H."/>
            <person name="Zhou L."/>
            <person name="Ni X."/>
            <person name="Tian J."/>
            <person name="Zhou Y."/>
            <person name="Sheng Y."/>
            <person name="Liu T."/>
            <person name="Pan Y."/>
            <person name="Xia L."/>
            <person name="Li J."/>
            <person name="Zhao F."/>
            <person name="Cao W."/>
        </authorList>
    </citation>
    <scope>NUCLEOTIDE SEQUENCE</scope>
    <source>
        <strain evidence="1">Dsil-2018</strain>
    </source>
</reference>
<name>A0ACB8CC00_DERSI</name>
<accession>A0ACB8CC00</accession>
<proteinExistence type="predicted"/>